<evidence type="ECO:0000313" key="1">
    <source>
        <dbReference type="EMBL" id="GAA2775086.1"/>
    </source>
</evidence>
<dbReference type="RefSeq" id="WP_345058214.1">
    <property type="nucleotide sequence ID" value="NZ_BAAAVM010000119.1"/>
</dbReference>
<name>A0ABN3V1P7_9ACTN</name>
<organism evidence="1 2">
    <name type="scientific">Streptomyces rameus</name>
    <dbReference type="NCBI Taxonomy" id="68261"/>
    <lineage>
        <taxon>Bacteria</taxon>
        <taxon>Bacillati</taxon>
        <taxon>Actinomycetota</taxon>
        <taxon>Actinomycetes</taxon>
        <taxon>Kitasatosporales</taxon>
        <taxon>Streptomycetaceae</taxon>
        <taxon>Streptomyces</taxon>
    </lineage>
</organism>
<reference evidence="1 2" key="1">
    <citation type="journal article" date="2019" name="Int. J. Syst. Evol. Microbiol.">
        <title>The Global Catalogue of Microorganisms (GCM) 10K type strain sequencing project: providing services to taxonomists for standard genome sequencing and annotation.</title>
        <authorList>
            <consortium name="The Broad Institute Genomics Platform"/>
            <consortium name="The Broad Institute Genome Sequencing Center for Infectious Disease"/>
            <person name="Wu L."/>
            <person name="Ma J."/>
        </authorList>
    </citation>
    <scope>NUCLEOTIDE SEQUENCE [LARGE SCALE GENOMIC DNA]</scope>
    <source>
        <strain evidence="1 2">JCM 11574</strain>
    </source>
</reference>
<evidence type="ECO:0000313" key="2">
    <source>
        <dbReference type="Proteomes" id="UP001500893"/>
    </source>
</evidence>
<dbReference type="EMBL" id="BAAAVM010000119">
    <property type="protein sequence ID" value="GAA2775086.1"/>
    <property type="molecule type" value="Genomic_DNA"/>
</dbReference>
<dbReference type="Proteomes" id="UP001500893">
    <property type="component" value="Unassembled WGS sequence"/>
</dbReference>
<protein>
    <submittedName>
        <fullName evidence="1">Uncharacterized protein</fullName>
    </submittedName>
</protein>
<gene>
    <name evidence="1" type="ORF">GCM10010521_61970</name>
</gene>
<comment type="caution">
    <text evidence="1">The sequence shown here is derived from an EMBL/GenBank/DDBJ whole genome shotgun (WGS) entry which is preliminary data.</text>
</comment>
<keyword evidence="2" id="KW-1185">Reference proteome</keyword>
<sequence length="116" mass="12284">MDDRSLTSSNGWSRTTGSAYYAGTATVTSKAKVTLTRADAQTKHIALIATRCPSCGSVAVYGNSSLIKTISLRAPATQRQAVLDVTTFNSIKSGKLTLRTQDTRSVQIDGLGLSRS</sequence>
<proteinExistence type="predicted"/>
<accession>A0ABN3V1P7</accession>